<organism evidence="6 7">
    <name type="scientific">Favolaschia claudopus</name>
    <dbReference type="NCBI Taxonomy" id="2862362"/>
    <lineage>
        <taxon>Eukaryota</taxon>
        <taxon>Fungi</taxon>
        <taxon>Dikarya</taxon>
        <taxon>Basidiomycota</taxon>
        <taxon>Agaricomycotina</taxon>
        <taxon>Agaricomycetes</taxon>
        <taxon>Agaricomycetidae</taxon>
        <taxon>Agaricales</taxon>
        <taxon>Marasmiineae</taxon>
        <taxon>Mycenaceae</taxon>
        <taxon>Favolaschia</taxon>
    </lineage>
</organism>
<accession>A0AAW0C1R8</accession>
<dbReference type="PANTHER" id="PTHR12203">
    <property type="entry name" value="KDEL LYS-ASP-GLU-LEU CONTAINING - RELATED"/>
    <property type="match status" value="1"/>
</dbReference>
<keyword evidence="4" id="KW-1133">Transmembrane helix</keyword>
<keyword evidence="4" id="KW-0812">Transmembrane</keyword>
<evidence type="ECO:0000259" key="5">
    <source>
        <dbReference type="SMART" id="SM00672"/>
    </source>
</evidence>
<feature type="transmembrane region" description="Helical" evidence="4">
    <location>
        <begin position="49"/>
        <end position="71"/>
    </location>
</feature>
<comment type="similarity">
    <text evidence="1">Belongs to the glycosyltransferase 90 family.</text>
</comment>
<proteinExistence type="inferred from homology"/>
<feature type="compositionally biased region" description="Pro residues" evidence="3">
    <location>
        <begin position="83"/>
        <end position="96"/>
    </location>
</feature>
<feature type="domain" description="Glycosyl transferase CAP10" evidence="5">
    <location>
        <begin position="292"/>
        <end position="552"/>
    </location>
</feature>
<dbReference type="SMART" id="SM00672">
    <property type="entry name" value="CAP10"/>
    <property type="match status" value="1"/>
</dbReference>
<sequence>MSRNKEYQPHPYEPLPIADSEDDAFLSSAERHGNVSRRVPRKRAAWIRFWIRILVGILAVSAISLLVVLLARPRHSDNESSEPNPPHQPETKPGPQPLTDDHPAIAAARLHVDELLARQSATYAQAAARYSLKTRRPPPRNYDKWFAFAQSHSCLIDDYDQIHRDMKPFYQLAAENPLFFQERIDIIANLTNNVREAGAIEVKDGQIHMPSGVSFKYWGGGPATFQNFASLLPDMSFVINSKDQPRVIFDYRQPGNATRDRALALTEEHPFDLSPHPTAEFFRNISGCRIRRSPSGFAEIANDDSGFFMSSSPAWFTRDLYPVMSVTRVSPCFADILFPSEYYYSRASIAPKFKHPNDIAWADKKEQIYWRGTATGGQIVGTNYHNFTRFRLIDLARANPSLIDARISRFADPLCFKEEDGCDRASIITEYDIGGFASQENAYNYKYLLDVDGMTYSGRYLGLLRTGSLVFKATVFEEYFNDWLRPYEHYIPVLPDLSDLLAKVEWAKNNDFEARMIQERGREMATRVMTDSQNDCYFFALLLEWAELQEIARNASGTRTVS</sequence>
<protein>
    <submittedName>
        <fullName evidence="6">CAP10 domain-containing protein</fullName>
    </submittedName>
</protein>
<keyword evidence="4" id="KW-0472">Membrane</keyword>
<feature type="region of interest" description="Disordered" evidence="3">
    <location>
        <begin position="75"/>
        <end position="101"/>
    </location>
</feature>
<name>A0AAW0C1R8_9AGAR</name>
<evidence type="ECO:0000256" key="2">
    <source>
        <dbReference type="ARBA" id="ARBA00022679"/>
    </source>
</evidence>
<evidence type="ECO:0000256" key="4">
    <source>
        <dbReference type="SAM" id="Phobius"/>
    </source>
</evidence>
<keyword evidence="7" id="KW-1185">Reference proteome</keyword>
<dbReference type="InterPro" id="IPR051091">
    <property type="entry name" value="O-Glucosyltr/Glycosyltrsf_90"/>
</dbReference>
<dbReference type="PANTHER" id="PTHR12203:SF35">
    <property type="entry name" value="PROTEIN O-GLUCOSYLTRANSFERASE 1"/>
    <property type="match status" value="1"/>
</dbReference>
<dbReference type="GO" id="GO:0016740">
    <property type="term" value="F:transferase activity"/>
    <property type="evidence" value="ECO:0007669"/>
    <property type="project" value="UniProtKB-KW"/>
</dbReference>
<dbReference type="AlphaFoldDB" id="A0AAW0C1R8"/>
<gene>
    <name evidence="6" type="ORF">R3P38DRAFT_2918474</name>
</gene>
<evidence type="ECO:0000313" key="7">
    <source>
        <dbReference type="Proteomes" id="UP001362999"/>
    </source>
</evidence>
<evidence type="ECO:0000313" key="6">
    <source>
        <dbReference type="EMBL" id="KAK7032711.1"/>
    </source>
</evidence>
<dbReference type="InterPro" id="IPR006598">
    <property type="entry name" value="CAP10"/>
</dbReference>
<comment type="caution">
    <text evidence="6">The sequence shown here is derived from an EMBL/GenBank/DDBJ whole genome shotgun (WGS) entry which is preliminary data.</text>
</comment>
<evidence type="ECO:0000256" key="1">
    <source>
        <dbReference type="ARBA" id="ARBA00010118"/>
    </source>
</evidence>
<evidence type="ECO:0000256" key="3">
    <source>
        <dbReference type="SAM" id="MobiDB-lite"/>
    </source>
</evidence>
<dbReference type="Pfam" id="PF05686">
    <property type="entry name" value="Glyco_transf_90"/>
    <property type="match status" value="1"/>
</dbReference>
<dbReference type="EMBL" id="JAWWNJ010000023">
    <property type="protein sequence ID" value="KAK7032711.1"/>
    <property type="molecule type" value="Genomic_DNA"/>
</dbReference>
<keyword evidence="2" id="KW-0808">Transferase</keyword>
<reference evidence="6 7" key="1">
    <citation type="journal article" date="2024" name="J Genomics">
        <title>Draft genome sequencing and assembly of Favolaschia claudopus CIRM-BRFM 2984 isolated from oak limbs.</title>
        <authorList>
            <person name="Navarro D."/>
            <person name="Drula E."/>
            <person name="Chaduli D."/>
            <person name="Cazenave R."/>
            <person name="Ahrendt S."/>
            <person name="Wang J."/>
            <person name="Lipzen A."/>
            <person name="Daum C."/>
            <person name="Barry K."/>
            <person name="Grigoriev I.V."/>
            <person name="Favel A."/>
            <person name="Rosso M.N."/>
            <person name="Martin F."/>
        </authorList>
    </citation>
    <scope>NUCLEOTIDE SEQUENCE [LARGE SCALE GENOMIC DNA]</scope>
    <source>
        <strain evidence="6 7">CIRM-BRFM 2984</strain>
    </source>
</reference>
<dbReference type="Proteomes" id="UP001362999">
    <property type="component" value="Unassembled WGS sequence"/>
</dbReference>